<evidence type="ECO:0000256" key="1">
    <source>
        <dbReference type="SAM" id="MobiDB-lite"/>
    </source>
</evidence>
<dbReference type="AlphaFoldDB" id="A0AAW0R8F2"/>
<comment type="caution">
    <text evidence="2">The sequence shown here is derived from an EMBL/GenBank/DDBJ whole genome shotgun (WGS) entry which is preliminary data.</text>
</comment>
<accession>A0AAW0R8F2</accession>
<feature type="region of interest" description="Disordered" evidence="1">
    <location>
        <begin position="145"/>
        <end position="177"/>
    </location>
</feature>
<proteinExistence type="predicted"/>
<keyword evidence="3" id="KW-1185">Reference proteome</keyword>
<feature type="compositionally biased region" description="Acidic residues" evidence="1">
    <location>
        <begin position="152"/>
        <end position="167"/>
    </location>
</feature>
<dbReference type="EMBL" id="JAQQWP010000002">
    <property type="protein sequence ID" value="KAK8130053.1"/>
    <property type="molecule type" value="Genomic_DNA"/>
</dbReference>
<organism evidence="2 3">
    <name type="scientific">Apiospora kogelbergensis</name>
    <dbReference type="NCBI Taxonomy" id="1337665"/>
    <lineage>
        <taxon>Eukaryota</taxon>
        <taxon>Fungi</taxon>
        <taxon>Dikarya</taxon>
        <taxon>Ascomycota</taxon>
        <taxon>Pezizomycotina</taxon>
        <taxon>Sordariomycetes</taxon>
        <taxon>Xylariomycetidae</taxon>
        <taxon>Amphisphaeriales</taxon>
        <taxon>Apiosporaceae</taxon>
        <taxon>Apiospora</taxon>
    </lineage>
</organism>
<name>A0AAW0R8F2_9PEZI</name>
<evidence type="ECO:0000313" key="2">
    <source>
        <dbReference type="EMBL" id="KAK8130053.1"/>
    </source>
</evidence>
<evidence type="ECO:0000313" key="3">
    <source>
        <dbReference type="Proteomes" id="UP001392437"/>
    </source>
</evidence>
<feature type="region of interest" description="Disordered" evidence="1">
    <location>
        <begin position="1"/>
        <end position="31"/>
    </location>
</feature>
<sequence>MVQTQTPQEYQAVPNSGHSLENTGQGPPITVPVQSMAQSMAVAIAAAAAAEAVPTPATSVAPDSEEPTSLDVNAMFLRKELALTKLAKTKAELRRQHKIYSSKLRMARAAKRNLKLSERELRKRNHTLRRHIQLREMHWWCSLPKNQAAIDDGGDDTEEEGGEDDEHTEGPEAEIVS</sequence>
<protein>
    <recommendedName>
        <fullName evidence="4">BZIP domain-containing protein</fullName>
    </recommendedName>
</protein>
<dbReference type="Proteomes" id="UP001392437">
    <property type="component" value="Unassembled WGS sequence"/>
</dbReference>
<gene>
    <name evidence="2" type="ORF">PG999_002433</name>
</gene>
<feature type="compositionally biased region" description="Polar residues" evidence="1">
    <location>
        <begin position="1"/>
        <end position="25"/>
    </location>
</feature>
<reference evidence="2 3" key="1">
    <citation type="submission" date="2023-01" db="EMBL/GenBank/DDBJ databases">
        <title>Analysis of 21 Apiospora genomes using comparative genomics revels a genus with tremendous synthesis potential of carbohydrate active enzymes and secondary metabolites.</title>
        <authorList>
            <person name="Sorensen T."/>
        </authorList>
    </citation>
    <scope>NUCLEOTIDE SEQUENCE [LARGE SCALE GENOMIC DNA]</scope>
    <source>
        <strain evidence="2 3">CBS 117206</strain>
    </source>
</reference>
<evidence type="ECO:0008006" key="4">
    <source>
        <dbReference type="Google" id="ProtNLM"/>
    </source>
</evidence>